<dbReference type="Gene3D" id="1.10.287.210">
    <property type="match status" value="1"/>
</dbReference>
<dbReference type="InterPro" id="IPR018154">
    <property type="entry name" value="TLV/ENV_coat_polyprotein"/>
</dbReference>
<sequence>MFLTLRNPQVSDIGFLLMGLAVRGRDPVGKIYIHVVQLSDLELTVDVGSSKELVVDTGVTETNYWLRFVRNAASQAKLSNCVVCAEARPVLTMPSPLSNASTFFCLLQLHITENPSVQCKYLEHFFPMSSRTDVPPVFKAVEGSFTCLARRRRQRSIDVGRLNVTWCKQVIDVSLWENATMLNVSRSDVFWYCGNNRLLKVLPAGWSGLCAEVSLVSPVRFVNITIDELQEHRALLDKQVLNLNWVKREFDIYASSPVYIDAIGVPTEFKLIYQVAAGFESILPWIILNKNVDRINFIHFSLQSLNNLTRDALQIAHEQLAATSLMAYQNCIALDYLLAEQGGVCSFFGSACTFIPGNTETDGL</sequence>
<reference evidence="2" key="1">
    <citation type="submission" date="2025-08" db="UniProtKB">
        <authorList>
            <consortium name="RefSeq"/>
        </authorList>
    </citation>
    <scope>IDENTIFICATION</scope>
</reference>
<dbReference type="InParanoid" id="A0A2I4B007"/>
<dbReference type="GeneID" id="106515710"/>
<name>A0A2I4B007_AUSLI</name>
<dbReference type="Proteomes" id="UP000192220">
    <property type="component" value="Unplaced"/>
</dbReference>
<proteinExistence type="predicted"/>
<organism evidence="1 2">
    <name type="scientific">Austrofundulus limnaeus</name>
    <name type="common">Annual killifish</name>
    <dbReference type="NCBI Taxonomy" id="52670"/>
    <lineage>
        <taxon>Eukaryota</taxon>
        <taxon>Metazoa</taxon>
        <taxon>Chordata</taxon>
        <taxon>Craniata</taxon>
        <taxon>Vertebrata</taxon>
        <taxon>Euteleostomi</taxon>
        <taxon>Actinopterygii</taxon>
        <taxon>Neopterygii</taxon>
        <taxon>Teleostei</taxon>
        <taxon>Neoteleostei</taxon>
        <taxon>Acanthomorphata</taxon>
        <taxon>Ovalentaria</taxon>
        <taxon>Atherinomorphae</taxon>
        <taxon>Cyprinodontiformes</taxon>
        <taxon>Rivulidae</taxon>
        <taxon>Austrofundulus</taxon>
    </lineage>
</organism>
<dbReference type="PANTHER" id="PTHR10424:SF80">
    <property type="entry name" value="ENVELOPE GLYCOPROTEIN"/>
    <property type="match status" value="1"/>
</dbReference>
<dbReference type="STRING" id="52670.A0A2I4B007"/>
<dbReference type="KEGG" id="alim:106515710"/>
<feature type="non-terminal residue" evidence="2">
    <location>
        <position position="364"/>
    </location>
</feature>
<evidence type="ECO:0000313" key="2">
    <source>
        <dbReference type="RefSeq" id="XP_013861085.1"/>
    </source>
</evidence>
<dbReference type="RefSeq" id="XP_013861085.1">
    <property type="nucleotide sequence ID" value="XM_014005631.1"/>
</dbReference>
<dbReference type="OrthoDB" id="9950230at2759"/>
<dbReference type="AlphaFoldDB" id="A0A2I4B007"/>
<accession>A0A2I4B007</accession>
<dbReference type="SUPFAM" id="SSF58069">
    <property type="entry name" value="Virus ectodomain"/>
    <property type="match status" value="1"/>
</dbReference>
<gene>
    <name evidence="2" type="primary">LOC106515710</name>
</gene>
<protein>
    <submittedName>
        <fullName evidence="2">Uncharacterized protein LOC106515710</fullName>
    </submittedName>
</protein>
<dbReference type="PANTHER" id="PTHR10424">
    <property type="entry name" value="VIRAL ENVELOPE PROTEIN"/>
    <property type="match status" value="1"/>
</dbReference>
<keyword evidence="1" id="KW-1185">Reference proteome</keyword>
<evidence type="ECO:0000313" key="1">
    <source>
        <dbReference type="Proteomes" id="UP000192220"/>
    </source>
</evidence>